<protein>
    <recommendedName>
        <fullName evidence="4">Serine protease</fullName>
    </recommendedName>
</protein>
<evidence type="ECO:0008006" key="4">
    <source>
        <dbReference type="Google" id="ProtNLM"/>
    </source>
</evidence>
<keyword evidence="1" id="KW-1133">Transmembrane helix</keyword>
<evidence type="ECO:0000313" key="2">
    <source>
        <dbReference type="EMBL" id="OGE80082.1"/>
    </source>
</evidence>
<dbReference type="PANTHER" id="PTHR22939">
    <property type="entry name" value="SERINE PROTEASE FAMILY S1C HTRA-RELATED"/>
    <property type="match status" value="1"/>
</dbReference>
<dbReference type="EMBL" id="MFEJ01000022">
    <property type="protein sequence ID" value="OGE80082.1"/>
    <property type="molecule type" value="Genomic_DNA"/>
</dbReference>
<comment type="caution">
    <text evidence="2">The sequence shown here is derived from an EMBL/GenBank/DDBJ whole genome shotgun (WGS) entry which is preliminary data.</text>
</comment>
<evidence type="ECO:0000256" key="1">
    <source>
        <dbReference type="SAM" id="Phobius"/>
    </source>
</evidence>
<dbReference type="Gene3D" id="2.40.10.120">
    <property type="match status" value="1"/>
</dbReference>
<dbReference type="Proteomes" id="UP000176233">
    <property type="component" value="Unassembled WGS sequence"/>
</dbReference>
<dbReference type="PANTHER" id="PTHR22939:SF129">
    <property type="entry name" value="SERINE PROTEASE HTRA2, MITOCHONDRIAL"/>
    <property type="match status" value="1"/>
</dbReference>
<gene>
    <name evidence="2" type="ORF">A2660_00325</name>
</gene>
<feature type="transmembrane region" description="Helical" evidence="1">
    <location>
        <begin position="6"/>
        <end position="29"/>
    </location>
</feature>
<name>A0A1F5NRB0_9BACT</name>
<dbReference type="SUPFAM" id="SSF50494">
    <property type="entry name" value="Trypsin-like serine proteases"/>
    <property type="match status" value="1"/>
</dbReference>
<dbReference type="AlphaFoldDB" id="A0A1F5NRB0"/>
<proteinExistence type="predicted"/>
<dbReference type="InterPro" id="IPR009003">
    <property type="entry name" value="Peptidase_S1_PA"/>
</dbReference>
<organism evidence="2 3">
    <name type="scientific">Candidatus Doudnabacteria bacterium RIFCSPHIGHO2_01_FULL_45_18</name>
    <dbReference type="NCBI Taxonomy" id="1817823"/>
    <lineage>
        <taxon>Bacteria</taxon>
        <taxon>Candidatus Doudnaibacteriota</taxon>
    </lineage>
</organism>
<sequence>MSRKQIIWMIVIGFFVGALGSLILGHFALPYFSTYKGLSWLSKFTSNAPIVINNSEQVYLNEGVNLIDLAKQVGNFTVSIYDAKNNFLGNGLIITADGLIFTTSSVIQKNKQLNVMTSDGKQYEASIKQSDAQSGLVIISISASNLQIGQFDKSEDLKPSHRVLYIGRGNVKFEHKVVSGYIVESLANQIGTKRIMSDAVTGSDYFGGPIVNLSGRVVGLTVNSEQNIIAENLQIVLTKYLSDSHE</sequence>
<keyword evidence="1" id="KW-0472">Membrane</keyword>
<accession>A0A1F5NRB0</accession>
<dbReference type="Pfam" id="PF13365">
    <property type="entry name" value="Trypsin_2"/>
    <property type="match status" value="1"/>
</dbReference>
<evidence type="ECO:0000313" key="3">
    <source>
        <dbReference type="Proteomes" id="UP000176233"/>
    </source>
</evidence>
<reference evidence="2 3" key="1">
    <citation type="journal article" date="2016" name="Nat. Commun.">
        <title>Thousands of microbial genomes shed light on interconnected biogeochemical processes in an aquifer system.</title>
        <authorList>
            <person name="Anantharaman K."/>
            <person name="Brown C.T."/>
            <person name="Hug L.A."/>
            <person name="Sharon I."/>
            <person name="Castelle C.J."/>
            <person name="Probst A.J."/>
            <person name="Thomas B.C."/>
            <person name="Singh A."/>
            <person name="Wilkins M.J."/>
            <person name="Karaoz U."/>
            <person name="Brodie E.L."/>
            <person name="Williams K.H."/>
            <person name="Hubbard S.S."/>
            <person name="Banfield J.F."/>
        </authorList>
    </citation>
    <scope>NUCLEOTIDE SEQUENCE [LARGE SCALE GENOMIC DNA]</scope>
</reference>
<keyword evidence="1" id="KW-0812">Transmembrane</keyword>